<sequence>MIEIEQNKKTQSVALNRLKNFLKNEQWSYAYFEQLETLLSFAASELRKGNISRNEIIELNQNLGKDFLENTLHGRGFLKPNGYPGDYLFLDRIYTNHISNNPNYGIWDMYLQQHAAPKAVRNRKDYFKGLVKDKAMGRCQINVLNVISGSGRELFELYNEGSTKNIYTTCVEIDKEAIEFSKNLNKDHIKNIEYTNTNIFRYETSNTYDLIWAAGLFDYLDDRAFVKLLKRFRRWQKKGGEIVIGNYNDDYNPSRDYMEVFGDWHLIHRTETQMRHLAEQAGFSTGVSVGRTPDNVILYLHLRA</sequence>
<protein>
    <submittedName>
        <fullName evidence="1">Methyltransferase domain-containing protein</fullName>
    </submittedName>
</protein>
<accession>A0ACC7LGU5</accession>
<evidence type="ECO:0000313" key="1">
    <source>
        <dbReference type="EMBL" id="MFH6602898.1"/>
    </source>
</evidence>
<keyword evidence="1" id="KW-0808">Transferase</keyword>
<gene>
    <name evidence="1" type="ORF">ACEZ3G_05375</name>
</gene>
<keyword evidence="2" id="KW-1185">Reference proteome</keyword>
<dbReference type="EMBL" id="JBHFPV010000001">
    <property type="protein sequence ID" value="MFH6602898.1"/>
    <property type="molecule type" value="Genomic_DNA"/>
</dbReference>
<keyword evidence="1" id="KW-0489">Methyltransferase</keyword>
<evidence type="ECO:0000313" key="2">
    <source>
        <dbReference type="Proteomes" id="UP001595191"/>
    </source>
</evidence>
<organism evidence="1 2">
    <name type="scientific">Meishania litoralis</name>
    <dbReference type="NCBI Taxonomy" id="3434685"/>
    <lineage>
        <taxon>Bacteria</taxon>
        <taxon>Pseudomonadati</taxon>
        <taxon>Bacteroidota</taxon>
        <taxon>Flavobacteriia</taxon>
        <taxon>Flavobacteriales</taxon>
        <taxon>Flavobacteriaceae</taxon>
        <taxon>Meishania</taxon>
    </lineage>
</organism>
<dbReference type="Proteomes" id="UP001595191">
    <property type="component" value="Unassembled WGS sequence"/>
</dbReference>
<name>A0ACC7LGU5_9FLAO</name>
<proteinExistence type="predicted"/>
<comment type="caution">
    <text evidence="1">The sequence shown here is derived from an EMBL/GenBank/DDBJ whole genome shotgun (WGS) entry which is preliminary data.</text>
</comment>
<reference evidence="1" key="1">
    <citation type="submission" date="2024-09" db="EMBL/GenBank/DDBJ databases">
        <authorList>
            <person name="Liu J."/>
        </authorList>
    </citation>
    <scope>NUCLEOTIDE SEQUENCE</scope>
    <source>
        <strain evidence="1">NBU2967</strain>
    </source>
</reference>